<dbReference type="Proteomes" id="UP000554235">
    <property type="component" value="Unassembled WGS sequence"/>
</dbReference>
<evidence type="ECO:0000313" key="2">
    <source>
        <dbReference type="EMBL" id="KAF4460083.1"/>
    </source>
</evidence>
<dbReference type="CDD" id="cd17039">
    <property type="entry name" value="Ubl_ubiquitin_like"/>
    <property type="match status" value="1"/>
</dbReference>
<protein>
    <submittedName>
        <fullName evidence="2">Integral membrane</fullName>
    </submittedName>
</protein>
<evidence type="ECO:0000313" key="3">
    <source>
        <dbReference type="Proteomes" id="UP000554235"/>
    </source>
</evidence>
<feature type="domain" description="Ubiquitin-like" evidence="1">
    <location>
        <begin position="179"/>
        <end position="245"/>
    </location>
</feature>
<dbReference type="Pfam" id="PF00240">
    <property type="entry name" value="ubiquitin"/>
    <property type="match status" value="1"/>
</dbReference>
<keyword evidence="3" id="KW-1185">Reference proteome</keyword>
<dbReference type="EMBL" id="JAADYS010002021">
    <property type="protein sequence ID" value="KAF4460083.1"/>
    <property type="molecule type" value="Genomic_DNA"/>
</dbReference>
<dbReference type="SMART" id="SM00213">
    <property type="entry name" value="UBQ"/>
    <property type="match status" value="1"/>
</dbReference>
<dbReference type="InterPro" id="IPR000626">
    <property type="entry name" value="Ubiquitin-like_dom"/>
</dbReference>
<dbReference type="OrthoDB" id="1658288at2759"/>
<dbReference type="SUPFAM" id="SSF54236">
    <property type="entry name" value="Ubiquitin-like"/>
    <property type="match status" value="1"/>
</dbReference>
<evidence type="ECO:0000259" key="1">
    <source>
        <dbReference type="PROSITE" id="PS50053"/>
    </source>
</evidence>
<organism evidence="2 3">
    <name type="scientific">Fusarium albosuccineum</name>
    <dbReference type="NCBI Taxonomy" id="1237068"/>
    <lineage>
        <taxon>Eukaryota</taxon>
        <taxon>Fungi</taxon>
        <taxon>Dikarya</taxon>
        <taxon>Ascomycota</taxon>
        <taxon>Pezizomycotina</taxon>
        <taxon>Sordariomycetes</taxon>
        <taxon>Hypocreomycetidae</taxon>
        <taxon>Hypocreales</taxon>
        <taxon>Nectriaceae</taxon>
        <taxon>Fusarium</taxon>
        <taxon>Fusarium decemcellulare species complex</taxon>
    </lineage>
</organism>
<reference evidence="2 3" key="1">
    <citation type="submission" date="2020-01" db="EMBL/GenBank/DDBJ databases">
        <title>Identification and distribution of gene clusters putatively required for synthesis of sphingolipid metabolism inhibitors in phylogenetically diverse species of the filamentous fungus Fusarium.</title>
        <authorList>
            <person name="Kim H.-S."/>
            <person name="Busman M."/>
            <person name="Brown D.W."/>
            <person name="Divon H."/>
            <person name="Uhlig S."/>
            <person name="Proctor R.H."/>
        </authorList>
    </citation>
    <scope>NUCLEOTIDE SEQUENCE [LARGE SCALE GENOMIC DNA]</scope>
    <source>
        <strain evidence="2 3">NRRL 20459</strain>
    </source>
</reference>
<dbReference type="Gene3D" id="3.10.20.90">
    <property type="entry name" value="Phosphatidylinositol 3-kinase Catalytic Subunit, Chain A, domain 1"/>
    <property type="match status" value="1"/>
</dbReference>
<dbReference type="PROSITE" id="PS50053">
    <property type="entry name" value="UBIQUITIN_2"/>
    <property type="match status" value="1"/>
</dbReference>
<name>A0A8H4P7C9_9HYPO</name>
<comment type="caution">
    <text evidence="2">The sequence shown here is derived from an EMBL/GenBank/DDBJ whole genome shotgun (WGS) entry which is preliminary data.</text>
</comment>
<dbReference type="AlphaFoldDB" id="A0A8H4P7C9"/>
<dbReference type="InterPro" id="IPR029071">
    <property type="entry name" value="Ubiquitin-like_domsf"/>
</dbReference>
<proteinExistence type="predicted"/>
<sequence>MLDDLKITFHRTIRVPDNDETNDLPPSMGHFPLFSASDYAKKLPPNMAMKGGLFFPMYQHEAMWIEFESNKCYAIKIYVGNVNAISGEPATETAATSLRRRNLLKNNVNIQDYVVVPGQKWLDGIAVELGKVRQFVAMPVGSGYSVEAQATGEETTAGLQFEIIRLDPPLRKSEPDEGYTISIFISDEKTMDLSVNPSTTLGYVRGLVADAMGLPVNDLRLLYAGKHLDYNKTLHSLGITSGATLCSWERLFAGGCSEMALAVGGRIRQNINEHRKTTRQKTNTITFNVQILNSASFQSVTGRAPPPTPISAETYASYGFPFFTLSEEPTSVSGDFSSVQSIGQIDKTADPALNFPTVDAGTGLPLTDAEVEEVGFLNPKGAKRQFKFVWEMAQDINRAATTAI</sequence>
<accession>A0A8H4P7C9</accession>
<gene>
    <name evidence="2" type="ORF">FALBO_13146</name>
</gene>